<protein>
    <recommendedName>
        <fullName evidence="4">DUF2845 domain-containing protein</fullName>
    </recommendedName>
</protein>
<organism evidence="2 3">
    <name type="scientific">Povalibacter uvarum</name>
    <dbReference type="NCBI Taxonomy" id="732238"/>
    <lineage>
        <taxon>Bacteria</taxon>
        <taxon>Pseudomonadati</taxon>
        <taxon>Pseudomonadota</taxon>
        <taxon>Gammaproteobacteria</taxon>
        <taxon>Steroidobacterales</taxon>
        <taxon>Steroidobacteraceae</taxon>
        <taxon>Povalibacter</taxon>
    </lineage>
</organism>
<proteinExistence type="predicted"/>
<sequence>MRGWLLAAVLATCAHAAQADETIRCGKWVVNSSLTVGELLNKCGEPAAKERKEEDVWTRNVNGGSYRSGTTVVEYWTYDRGSRAAPIRVKIVDNKIRSIERIL</sequence>
<dbReference type="RefSeq" id="WP_184331334.1">
    <property type="nucleotide sequence ID" value="NZ_JACHHZ010000002.1"/>
</dbReference>
<feature type="chain" id="PRO_5032847233" description="DUF2845 domain-containing protein" evidence="1">
    <location>
        <begin position="20"/>
        <end position="103"/>
    </location>
</feature>
<keyword evidence="1" id="KW-0732">Signal</keyword>
<feature type="signal peptide" evidence="1">
    <location>
        <begin position="1"/>
        <end position="19"/>
    </location>
</feature>
<name>A0A841HJJ6_9GAMM</name>
<dbReference type="InterPro" id="IPR021268">
    <property type="entry name" value="DUF2845"/>
</dbReference>
<evidence type="ECO:0000313" key="2">
    <source>
        <dbReference type="EMBL" id="MBB6093207.1"/>
    </source>
</evidence>
<dbReference type="Proteomes" id="UP000588068">
    <property type="component" value="Unassembled WGS sequence"/>
</dbReference>
<keyword evidence="3" id="KW-1185">Reference proteome</keyword>
<dbReference type="Pfam" id="PF11006">
    <property type="entry name" value="DUF2845"/>
    <property type="match status" value="1"/>
</dbReference>
<evidence type="ECO:0008006" key="4">
    <source>
        <dbReference type="Google" id="ProtNLM"/>
    </source>
</evidence>
<dbReference type="EMBL" id="JACHHZ010000002">
    <property type="protein sequence ID" value="MBB6093207.1"/>
    <property type="molecule type" value="Genomic_DNA"/>
</dbReference>
<accession>A0A841HJJ6</accession>
<evidence type="ECO:0000313" key="3">
    <source>
        <dbReference type="Proteomes" id="UP000588068"/>
    </source>
</evidence>
<dbReference type="AlphaFoldDB" id="A0A841HJJ6"/>
<gene>
    <name evidence="2" type="ORF">HNQ60_002085</name>
</gene>
<comment type="caution">
    <text evidence="2">The sequence shown here is derived from an EMBL/GenBank/DDBJ whole genome shotgun (WGS) entry which is preliminary data.</text>
</comment>
<evidence type="ECO:0000256" key="1">
    <source>
        <dbReference type="SAM" id="SignalP"/>
    </source>
</evidence>
<reference evidence="2 3" key="1">
    <citation type="submission" date="2020-08" db="EMBL/GenBank/DDBJ databases">
        <title>Genomic Encyclopedia of Type Strains, Phase IV (KMG-IV): sequencing the most valuable type-strain genomes for metagenomic binning, comparative biology and taxonomic classification.</title>
        <authorList>
            <person name="Goeker M."/>
        </authorList>
    </citation>
    <scope>NUCLEOTIDE SEQUENCE [LARGE SCALE GENOMIC DNA]</scope>
    <source>
        <strain evidence="2 3">DSM 26723</strain>
    </source>
</reference>